<dbReference type="AlphaFoldDB" id="A0ABD1MYE0"/>
<protein>
    <submittedName>
        <fullName evidence="1">Uncharacterized protein</fullName>
    </submittedName>
</protein>
<dbReference type="Proteomes" id="UP001603857">
    <property type="component" value="Unassembled WGS sequence"/>
</dbReference>
<name>A0ABD1MYE0_9FABA</name>
<keyword evidence="2" id="KW-1185">Reference proteome</keyword>
<evidence type="ECO:0000313" key="2">
    <source>
        <dbReference type="Proteomes" id="UP001603857"/>
    </source>
</evidence>
<reference evidence="1 2" key="1">
    <citation type="submission" date="2024-08" db="EMBL/GenBank/DDBJ databases">
        <title>Insights into the chromosomal genome structure of Flemingia macrophylla.</title>
        <authorList>
            <person name="Ding Y."/>
            <person name="Zhao Y."/>
            <person name="Bi W."/>
            <person name="Wu M."/>
            <person name="Zhao G."/>
            <person name="Gong Y."/>
            <person name="Li W."/>
            <person name="Zhang P."/>
        </authorList>
    </citation>
    <scope>NUCLEOTIDE SEQUENCE [LARGE SCALE GENOMIC DNA]</scope>
    <source>
        <strain evidence="1">DYQJB</strain>
        <tissue evidence="1">Leaf</tissue>
    </source>
</reference>
<accession>A0ABD1MYE0</accession>
<dbReference type="EMBL" id="JBGMDY010000003">
    <property type="protein sequence ID" value="KAL2340428.1"/>
    <property type="molecule type" value="Genomic_DNA"/>
</dbReference>
<sequence length="149" mass="16678">MPLSLEEFMMLLEGKLDALVNLVTLLDVNQKSASVARLTTTAGEARHLIKKMASNSQQFGARYDAIIIRGFHHVAIDTSAEIRKLKGKLDALVNLMTQLTMNQKSTSNAIQTSIADHHNSRGQILDKEDDFQPPVVQRKKPCHYHKRSS</sequence>
<gene>
    <name evidence="1" type="ORF">Fmac_008368</name>
</gene>
<evidence type="ECO:0000313" key="1">
    <source>
        <dbReference type="EMBL" id="KAL2340428.1"/>
    </source>
</evidence>
<organism evidence="1 2">
    <name type="scientific">Flemingia macrophylla</name>
    <dbReference type="NCBI Taxonomy" id="520843"/>
    <lineage>
        <taxon>Eukaryota</taxon>
        <taxon>Viridiplantae</taxon>
        <taxon>Streptophyta</taxon>
        <taxon>Embryophyta</taxon>
        <taxon>Tracheophyta</taxon>
        <taxon>Spermatophyta</taxon>
        <taxon>Magnoliopsida</taxon>
        <taxon>eudicotyledons</taxon>
        <taxon>Gunneridae</taxon>
        <taxon>Pentapetalae</taxon>
        <taxon>rosids</taxon>
        <taxon>fabids</taxon>
        <taxon>Fabales</taxon>
        <taxon>Fabaceae</taxon>
        <taxon>Papilionoideae</taxon>
        <taxon>50 kb inversion clade</taxon>
        <taxon>NPAAA clade</taxon>
        <taxon>indigoferoid/millettioid clade</taxon>
        <taxon>Phaseoleae</taxon>
        <taxon>Flemingia</taxon>
    </lineage>
</organism>
<proteinExistence type="predicted"/>
<comment type="caution">
    <text evidence="1">The sequence shown here is derived from an EMBL/GenBank/DDBJ whole genome shotgun (WGS) entry which is preliminary data.</text>
</comment>